<dbReference type="CDD" id="cd01172">
    <property type="entry name" value="RfaE_like"/>
    <property type="match status" value="1"/>
</dbReference>
<feature type="binding site" evidence="11">
    <location>
        <begin position="212"/>
        <end position="215"/>
    </location>
    <ligand>
        <name>ATP</name>
        <dbReference type="ChEBI" id="CHEBI:30616"/>
    </ligand>
</feature>
<dbReference type="EC" id="2.7.1.167" evidence="11"/>
<evidence type="ECO:0000313" key="14">
    <source>
        <dbReference type="EMBL" id="SDK39576.1"/>
    </source>
</evidence>
<dbReference type="Pfam" id="PF00294">
    <property type="entry name" value="PfkB"/>
    <property type="match status" value="1"/>
</dbReference>
<reference evidence="15" key="1">
    <citation type="submission" date="2016-10" db="EMBL/GenBank/DDBJ databases">
        <authorList>
            <person name="Varghese N."/>
            <person name="Submissions S."/>
        </authorList>
    </citation>
    <scope>NUCLEOTIDE SEQUENCE [LARGE SCALE GENOMIC DNA]</scope>
    <source>
        <strain evidence="15">CBMB127</strain>
    </source>
</reference>
<evidence type="ECO:0000259" key="13">
    <source>
        <dbReference type="Pfam" id="PF01467"/>
    </source>
</evidence>
<accession>A0A1G9BJB0</accession>
<evidence type="ECO:0000256" key="4">
    <source>
        <dbReference type="ARBA" id="ARBA00022695"/>
    </source>
</evidence>
<comment type="subunit">
    <text evidence="11">Homodimer.</text>
</comment>
<dbReference type="GO" id="GO:0033785">
    <property type="term" value="F:heptose 7-phosphate kinase activity"/>
    <property type="evidence" value="ECO:0007669"/>
    <property type="project" value="UniProtKB-UniRule"/>
</dbReference>
<feature type="region of interest" description="Cytidylyltransferase" evidence="11">
    <location>
        <begin position="361"/>
        <end position="490"/>
    </location>
</feature>
<dbReference type="GO" id="GO:0016773">
    <property type="term" value="F:phosphotransferase activity, alcohol group as acceptor"/>
    <property type="evidence" value="ECO:0007669"/>
    <property type="project" value="InterPro"/>
</dbReference>
<feature type="domain" description="Carbohydrate kinase PfkB" evidence="12">
    <location>
        <begin position="22"/>
        <end position="316"/>
    </location>
</feature>
<comment type="pathway">
    <text evidence="11">Nucleotide-sugar biosynthesis; ADP-L-glycero-beta-D-manno-heptose biosynthesis; ADP-L-glycero-beta-D-manno-heptose from D-glycero-beta-D-manno-heptose 7-phosphate: step 3/4.</text>
</comment>
<dbReference type="Pfam" id="PF01467">
    <property type="entry name" value="CTP_transf_like"/>
    <property type="match status" value="1"/>
</dbReference>
<comment type="similarity">
    <text evidence="11">In the N-terminal section; belongs to the carbohydrate kinase PfkB family.</text>
</comment>
<dbReference type="OrthoDB" id="9802794at2"/>
<comment type="catalytic activity">
    <reaction evidence="10 11">
        <text>D-glycero-beta-D-manno-heptose 1-phosphate + ATP + H(+) = ADP-D-glycero-beta-D-manno-heptose + diphosphate</text>
        <dbReference type="Rhea" id="RHEA:27465"/>
        <dbReference type="ChEBI" id="CHEBI:15378"/>
        <dbReference type="ChEBI" id="CHEBI:30616"/>
        <dbReference type="ChEBI" id="CHEBI:33019"/>
        <dbReference type="ChEBI" id="CHEBI:59967"/>
        <dbReference type="ChEBI" id="CHEBI:61593"/>
        <dbReference type="EC" id="2.7.7.70"/>
    </reaction>
</comment>
<dbReference type="Gene3D" id="3.40.1190.20">
    <property type="match status" value="1"/>
</dbReference>
<dbReference type="HAMAP" id="MF_01603">
    <property type="entry name" value="HldE"/>
    <property type="match status" value="1"/>
</dbReference>
<dbReference type="AlphaFoldDB" id="A0A1G9BJB0"/>
<evidence type="ECO:0000256" key="3">
    <source>
        <dbReference type="ARBA" id="ARBA00022679"/>
    </source>
</evidence>
<dbReference type="InterPro" id="IPR004821">
    <property type="entry name" value="Cyt_trans-like"/>
</dbReference>
<comment type="function">
    <text evidence="2 11">Catalyzes the ADP transfer from ATP to D-glycero-beta-D-manno-heptose 1-phosphate, yielding ADP-D-glycero-beta-D-manno-heptose.</text>
</comment>
<keyword evidence="8 11" id="KW-0511">Multifunctional enzyme</keyword>
<comment type="pathway">
    <text evidence="11">Nucleotide-sugar biosynthesis; ADP-L-glycero-beta-D-manno-heptose biosynthesis; ADP-L-glycero-beta-D-manno-heptose from D-glycero-beta-D-manno-heptose 7-phosphate: step 1/4.</text>
</comment>
<feature type="domain" description="Cytidyltransferase-like" evidence="13">
    <location>
        <begin position="361"/>
        <end position="462"/>
    </location>
</feature>
<evidence type="ECO:0000256" key="5">
    <source>
        <dbReference type="ARBA" id="ARBA00022741"/>
    </source>
</evidence>
<evidence type="ECO:0000256" key="9">
    <source>
        <dbReference type="ARBA" id="ARBA00023277"/>
    </source>
</evidence>
<sequence>MAGMLMNNALAKLVQHFGENSQHVLVIGDVMLDRYLIGEVNRISPEGPVPVVLIKSEQQRAGGAANVAANLALLDIHTRMIGLVGDDNEGALLLTAMQAHGIDTQAMIRTAVRPTIAKTRILGGHQQMLRLDQEITTELSISESLAVDQAIQAALKQSPALVILSDYAKGLLTEDICQAVIHYCRDNNIPVLVDPKGRNYHKYRGATALTPNKKETAEACDTHVNDAALIDKASALKSSLALDFLAVTRGEEGITLISDHTAHLSATAKQVFDVSGAGDTVIATLAAGLMHGLSPLESLSLANVAAGVVVGKVGTVPITKADLVDALATAQGSEQAHKICELPDLLQKVSTWKQQGQRIVFTNGCFDLLHAGHVTYLEDAKRRGDKLVLGLNTDRSVSALKGPSRPVVNENDRARVLAALESVDAVILFDEDTPLNLINAIQPNVIAKGSDYTADQVVGGQEVLSWGGEIALIDLVEGRSTTNLIKKMHA</sequence>
<keyword evidence="6 11" id="KW-0418">Kinase</keyword>
<dbReference type="GO" id="GO:0005524">
    <property type="term" value="F:ATP binding"/>
    <property type="evidence" value="ECO:0007669"/>
    <property type="project" value="UniProtKB-UniRule"/>
</dbReference>
<dbReference type="UniPathway" id="UPA00356">
    <property type="reaction ID" value="UER00437"/>
</dbReference>
<evidence type="ECO:0000256" key="11">
    <source>
        <dbReference type="HAMAP-Rule" id="MF_01603"/>
    </source>
</evidence>
<evidence type="ECO:0000313" key="15">
    <source>
        <dbReference type="Proteomes" id="UP000198629"/>
    </source>
</evidence>
<evidence type="ECO:0000259" key="12">
    <source>
        <dbReference type="Pfam" id="PF00294"/>
    </source>
</evidence>
<keyword evidence="15" id="KW-1185">Reference proteome</keyword>
<dbReference type="EMBL" id="FNFX01000002">
    <property type="protein sequence ID" value="SDK39576.1"/>
    <property type="molecule type" value="Genomic_DNA"/>
</dbReference>
<evidence type="ECO:0000256" key="7">
    <source>
        <dbReference type="ARBA" id="ARBA00022840"/>
    </source>
</evidence>
<dbReference type="Proteomes" id="UP000198629">
    <property type="component" value="Unassembled WGS sequence"/>
</dbReference>
<evidence type="ECO:0000256" key="8">
    <source>
        <dbReference type="ARBA" id="ARBA00023268"/>
    </source>
</evidence>
<keyword evidence="3 11" id="KW-0808">Transferase</keyword>
<dbReference type="GO" id="GO:0033786">
    <property type="term" value="F:heptose-1-phosphate adenylyltransferase activity"/>
    <property type="evidence" value="ECO:0007669"/>
    <property type="project" value="UniProtKB-UniRule"/>
</dbReference>
<feature type="region of interest" description="Ribokinase" evidence="11">
    <location>
        <begin position="1"/>
        <end position="333"/>
    </location>
</feature>
<dbReference type="SUPFAM" id="SSF53613">
    <property type="entry name" value="Ribokinase-like"/>
    <property type="match status" value="1"/>
</dbReference>
<comment type="similarity">
    <text evidence="11">In the C-terminal section; belongs to the cytidylyltransferase family.</text>
</comment>
<dbReference type="InterPro" id="IPR011611">
    <property type="entry name" value="PfkB_dom"/>
</dbReference>
<protein>
    <recommendedName>
        <fullName evidence="11">Bifunctional protein HldE</fullName>
    </recommendedName>
    <domain>
        <recommendedName>
            <fullName evidence="11">D-beta-D-heptose 7-phosphate kinase</fullName>
            <ecNumber evidence="11">2.7.1.167</ecNumber>
        </recommendedName>
        <alternativeName>
            <fullName evidence="11">D-beta-D-heptose 7-phosphotransferase</fullName>
        </alternativeName>
        <alternativeName>
            <fullName evidence="11">D-glycero-beta-D-manno-heptose-7-phosphate kinase</fullName>
        </alternativeName>
    </domain>
    <domain>
        <recommendedName>
            <fullName evidence="11">D-beta-D-heptose 1-phosphate adenylyltransferase</fullName>
            <ecNumber evidence="11">2.7.7.70</ecNumber>
        </recommendedName>
        <alternativeName>
            <fullName evidence="11">D-glycero-beta-D-manno-heptose 1-phosphate adenylyltransferase</fullName>
        </alternativeName>
    </domain>
</protein>
<dbReference type="InterPro" id="IPR029056">
    <property type="entry name" value="Ribokinase-like"/>
</dbReference>
<dbReference type="Gene3D" id="3.40.50.620">
    <property type="entry name" value="HUPs"/>
    <property type="match status" value="1"/>
</dbReference>
<comment type="catalytic activity">
    <reaction evidence="11">
        <text>D-glycero-beta-D-manno-heptose 7-phosphate + ATP = D-glycero-beta-D-manno-heptose 1,7-bisphosphate + ADP + H(+)</text>
        <dbReference type="Rhea" id="RHEA:27473"/>
        <dbReference type="ChEBI" id="CHEBI:15378"/>
        <dbReference type="ChEBI" id="CHEBI:30616"/>
        <dbReference type="ChEBI" id="CHEBI:60204"/>
        <dbReference type="ChEBI" id="CHEBI:60208"/>
        <dbReference type="ChEBI" id="CHEBI:456216"/>
        <dbReference type="EC" id="2.7.1.167"/>
    </reaction>
</comment>
<dbReference type="EC" id="2.7.7.70" evidence="11"/>
<comment type="function">
    <text evidence="1 11">Catalyzes the phosphorylation of D-glycero-D-manno-heptose 7-phosphate at the C-1 position to selectively form D-glycero-beta-D-manno-heptose-1,7-bisphosphate.</text>
</comment>
<evidence type="ECO:0000256" key="10">
    <source>
        <dbReference type="ARBA" id="ARBA00047428"/>
    </source>
</evidence>
<dbReference type="GO" id="GO:0097171">
    <property type="term" value="P:ADP-L-glycero-beta-D-manno-heptose biosynthetic process"/>
    <property type="evidence" value="ECO:0007669"/>
    <property type="project" value="UniProtKB-UniPathway"/>
</dbReference>
<dbReference type="STRING" id="492660.SAMN05192566_1200"/>
<organism evidence="14 15">
    <name type="scientific">Methylophilus rhizosphaerae</name>
    <dbReference type="NCBI Taxonomy" id="492660"/>
    <lineage>
        <taxon>Bacteria</taxon>
        <taxon>Pseudomonadati</taxon>
        <taxon>Pseudomonadota</taxon>
        <taxon>Betaproteobacteria</taxon>
        <taxon>Nitrosomonadales</taxon>
        <taxon>Methylophilaceae</taxon>
        <taxon>Methylophilus</taxon>
    </lineage>
</organism>
<dbReference type="InterPro" id="IPR014729">
    <property type="entry name" value="Rossmann-like_a/b/a_fold"/>
</dbReference>
<dbReference type="NCBIfam" id="TIGR00125">
    <property type="entry name" value="cyt_tran_rel"/>
    <property type="match status" value="1"/>
</dbReference>
<gene>
    <name evidence="11" type="primary">hldE</name>
    <name evidence="14" type="ORF">SAMN05192566_1200</name>
</gene>
<evidence type="ECO:0000256" key="1">
    <source>
        <dbReference type="ARBA" id="ARBA00002319"/>
    </source>
</evidence>
<name>A0A1G9BJB0_9PROT</name>
<dbReference type="SUPFAM" id="SSF52374">
    <property type="entry name" value="Nucleotidylyl transferase"/>
    <property type="match status" value="1"/>
</dbReference>
<dbReference type="NCBIfam" id="TIGR02199">
    <property type="entry name" value="rfaE_dom_II"/>
    <property type="match status" value="1"/>
</dbReference>
<dbReference type="NCBIfam" id="TIGR02198">
    <property type="entry name" value="rfaE_dom_I"/>
    <property type="match status" value="1"/>
</dbReference>
<feature type="active site" evidence="11">
    <location>
        <position position="279"/>
    </location>
</feature>
<dbReference type="InterPro" id="IPR023030">
    <property type="entry name" value="Bifunc_HldE"/>
</dbReference>
<dbReference type="PANTHER" id="PTHR46969">
    <property type="entry name" value="BIFUNCTIONAL PROTEIN HLDE"/>
    <property type="match status" value="1"/>
</dbReference>
<dbReference type="PANTHER" id="PTHR46969:SF1">
    <property type="entry name" value="BIFUNCTIONAL PROTEIN HLDE"/>
    <property type="match status" value="1"/>
</dbReference>
<keyword evidence="5 11" id="KW-0547">Nucleotide-binding</keyword>
<dbReference type="InterPro" id="IPR011913">
    <property type="entry name" value="RfaE_dom_I"/>
</dbReference>
<evidence type="ECO:0000256" key="2">
    <source>
        <dbReference type="ARBA" id="ARBA00003753"/>
    </source>
</evidence>
<evidence type="ECO:0000256" key="6">
    <source>
        <dbReference type="ARBA" id="ARBA00022777"/>
    </source>
</evidence>
<keyword evidence="9 11" id="KW-0119">Carbohydrate metabolism</keyword>
<proteinExistence type="inferred from homology"/>
<dbReference type="GO" id="GO:0005829">
    <property type="term" value="C:cytosol"/>
    <property type="evidence" value="ECO:0007669"/>
    <property type="project" value="TreeGrafter"/>
</dbReference>
<keyword evidence="4 11" id="KW-0548">Nucleotidyltransferase</keyword>
<keyword evidence="7 11" id="KW-0067">ATP-binding</keyword>
<dbReference type="FunFam" id="3.40.1190.20:FF:000002">
    <property type="entry name" value="Bifunctional protein HldE"/>
    <property type="match status" value="1"/>
</dbReference>
<dbReference type="InterPro" id="IPR011914">
    <property type="entry name" value="RfaE_dom_II"/>
</dbReference>